<reference evidence="1 2" key="1">
    <citation type="submission" date="2018-04" db="EMBL/GenBank/DDBJ databases">
        <title>Sphingobacterium cortibacter sp. nov.</title>
        <authorList>
            <person name="Li Y."/>
        </authorList>
    </citation>
    <scope>NUCLEOTIDE SEQUENCE [LARGE SCALE GENOMIC DNA]</scope>
    <source>
        <strain evidence="1 2">2c-3</strain>
    </source>
</reference>
<comment type="caution">
    <text evidence="1">The sequence shown here is derived from an EMBL/GenBank/DDBJ whole genome shotgun (WGS) entry which is preliminary data.</text>
</comment>
<name>A0A2T8HEU5_9SPHI</name>
<organism evidence="1 2">
    <name type="scientific">Sphingobacterium corticibacter</name>
    <dbReference type="NCBI Taxonomy" id="2171749"/>
    <lineage>
        <taxon>Bacteria</taxon>
        <taxon>Pseudomonadati</taxon>
        <taxon>Bacteroidota</taxon>
        <taxon>Sphingobacteriia</taxon>
        <taxon>Sphingobacteriales</taxon>
        <taxon>Sphingobacteriaceae</taxon>
        <taxon>Sphingobacterium</taxon>
    </lineage>
</organism>
<dbReference type="AlphaFoldDB" id="A0A2T8HEU5"/>
<dbReference type="Proteomes" id="UP000245627">
    <property type="component" value="Unassembled WGS sequence"/>
</dbReference>
<dbReference type="RefSeq" id="WP_116776994.1">
    <property type="nucleotide sequence ID" value="NZ_QDKG01000008.1"/>
</dbReference>
<evidence type="ECO:0000313" key="1">
    <source>
        <dbReference type="EMBL" id="PVH23957.1"/>
    </source>
</evidence>
<evidence type="ECO:0000313" key="2">
    <source>
        <dbReference type="Proteomes" id="UP000245627"/>
    </source>
</evidence>
<proteinExistence type="predicted"/>
<dbReference type="EMBL" id="QDKG01000008">
    <property type="protein sequence ID" value="PVH23957.1"/>
    <property type="molecule type" value="Genomic_DNA"/>
</dbReference>
<dbReference type="OrthoDB" id="771468at2"/>
<protein>
    <submittedName>
        <fullName evidence="1">Uncharacterized protein</fullName>
    </submittedName>
</protein>
<keyword evidence="2" id="KW-1185">Reference proteome</keyword>
<sequence>MTQSEMEEAVTKVGGVGGMTVNERLYITGLMDEYDNAIKRDKHKAKTILTLLGVDRDSVDEIVT</sequence>
<gene>
    <name evidence="1" type="ORF">DC487_16025</name>
</gene>
<accession>A0A2T8HEU5</accession>